<feature type="region of interest" description="Disordered" evidence="1">
    <location>
        <begin position="16"/>
        <end position="81"/>
    </location>
</feature>
<protein>
    <recommendedName>
        <fullName evidence="4">Tail assembly protein</fullName>
    </recommendedName>
</protein>
<keyword evidence="3" id="KW-1185">Reference proteome</keyword>
<name>A0A7T7CL01_9CAUD</name>
<evidence type="ECO:0000313" key="3">
    <source>
        <dbReference type="Proteomes" id="UP000595268"/>
    </source>
</evidence>
<evidence type="ECO:0008006" key="4">
    <source>
        <dbReference type="Google" id="ProtNLM"/>
    </source>
</evidence>
<sequence>MGGVTKSIGKVFSSALSAVGLGEDKAPKIEMPKQTAQQIDTPVEKPELDEEATTESNRKKTQRGGKSSLAVPKSGGRGLNV</sequence>
<dbReference type="Pfam" id="PF11653">
    <property type="entry name" value="VirionAssem_T7"/>
    <property type="match status" value="1"/>
</dbReference>
<evidence type="ECO:0000313" key="2">
    <source>
        <dbReference type="EMBL" id="QQK88330.1"/>
    </source>
</evidence>
<reference evidence="2 3" key="1">
    <citation type="submission" date="2020-12" db="EMBL/GenBank/DDBJ databases">
        <authorList>
            <person name="Rakov C."/>
            <person name="Alkalay-Oren S."/>
            <person name="Coppenhagen-Glazer S."/>
            <person name="Hazan R."/>
        </authorList>
    </citation>
    <scope>NUCLEOTIDE SEQUENCE [LARGE SCALE GENOMIC DNA]</scope>
</reference>
<proteinExistence type="predicted"/>
<dbReference type="EMBL" id="MW358928">
    <property type="protein sequence ID" value="QQK88330.1"/>
    <property type="molecule type" value="Genomic_DNA"/>
</dbReference>
<organism evidence="2 3">
    <name type="scientific">Providencia phage PSTRCR_120</name>
    <dbReference type="NCBI Taxonomy" id="2800826"/>
    <lineage>
        <taxon>Viruses</taxon>
        <taxon>Duplodnaviria</taxon>
        <taxon>Heunggongvirae</taxon>
        <taxon>Uroviricota</taxon>
        <taxon>Caudoviricetes</taxon>
        <taxon>Autographivirales</taxon>
        <taxon>Autotranscriptaviridae</taxon>
        <taxon>Studiervirinae</taxon>
        <taxon>Solymavirus</taxon>
        <taxon>Solymavirus PSTRCR120</taxon>
    </lineage>
</organism>
<dbReference type="InterPro" id="IPR024281">
    <property type="entry name" value="Phage_T7-like_viron_assmbl"/>
</dbReference>
<feature type="compositionally biased region" description="Basic and acidic residues" evidence="1">
    <location>
        <begin position="22"/>
        <end position="31"/>
    </location>
</feature>
<evidence type="ECO:0000256" key="1">
    <source>
        <dbReference type="SAM" id="MobiDB-lite"/>
    </source>
</evidence>
<accession>A0A7T7CL01</accession>
<dbReference type="Proteomes" id="UP000595268">
    <property type="component" value="Segment"/>
</dbReference>